<gene>
    <name evidence="1" type="ordered locus">ETA_12640</name>
</gene>
<name>B2VIJ2_ERWT9</name>
<evidence type="ECO:0000313" key="2">
    <source>
        <dbReference type="Proteomes" id="UP000001726"/>
    </source>
</evidence>
<dbReference type="Pfam" id="PF13989">
    <property type="entry name" value="YejG"/>
    <property type="match status" value="1"/>
</dbReference>
<dbReference type="EMBL" id="CU468135">
    <property type="protein sequence ID" value="CAO96310.1"/>
    <property type="molecule type" value="Genomic_DNA"/>
</dbReference>
<dbReference type="NCBIfam" id="NF008811">
    <property type="entry name" value="PRK11835.1"/>
    <property type="match status" value="1"/>
</dbReference>
<dbReference type="InterPro" id="IPR020489">
    <property type="entry name" value="Uncharacterised_YejG"/>
</dbReference>
<evidence type="ECO:0008006" key="3">
    <source>
        <dbReference type="Google" id="ProtNLM"/>
    </source>
</evidence>
<dbReference type="Proteomes" id="UP000001726">
    <property type="component" value="Chromosome"/>
</dbReference>
<dbReference type="HOGENOM" id="CLU_170187_0_0_6"/>
<dbReference type="OrthoDB" id="6413388at2"/>
<dbReference type="RefSeq" id="WP_012441004.1">
    <property type="nucleotide sequence ID" value="NC_010694.1"/>
</dbReference>
<proteinExistence type="predicted"/>
<dbReference type="STRING" id="465817.ETA_12640"/>
<dbReference type="KEGG" id="eta:ETA_12640"/>
<accession>B2VIJ2</accession>
<keyword evidence="2" id="KW-1185">Reference proteome</keyword>
<organism evidence="1 2">
    <name type="scientific">Erwinia tasmaniensis (strain DSM 17950 / CFBP 7177 / CIP 109463 / NCPPB 4357 / Et1/99)</name>
    <dbReference type="NCBI Taxonomy" id="465817"/>
    <lineage>
        <taxon>Bacteria</taxon>
        <taxon>Pseudomonadati</taxon>
        <taxon>Pseudomonadota</taxon>
        <taxon>Gammaproteobacteria</taxon>
        <taxon>Enterobacterales</taxon>
        <taxon>Erwiniaceae</taxon>
        <taxon>Erwinia</taxon>
    </lineage>
</organism>
<protein>
    <recommendedName>
        <fullName evidence="3">YejG-like protein</fullName>
    </recommendedName>
</protein>
<evidence type="ECO:0000313" key="1">
    <source>
        <dbReference type="EMBL" id="CAO96310.1"/>
    </source>
</evidence>
<reference evidence="1 2" key="1">
    <citation type="journal article" date="2008" name="Environ. Microbiol.">
        <title>The genome of Erwinia tasmaniensis strain Et1/99, a non-pathogenic bacterium in the genus Erwinia.</title>
        <authorList>
            <person name="Kube M."/>
            <person name="Migdoll A.M."/>
            <person name="Mueller I."/>
            <person name="Kuhl H."/>
            <person name="Beck A."/>
            <person name="Reinhardt R."/>
            <person name="Geider K."/>
        </authorList>
    </citation>
    <scope>NUCLEOTIDE SEQUENCE [LARGE SCALE GENOMIC DNA]</scope>
    <source>
        <strain evidence="2">DSM 17950 / CFBP 7177 / CIP 109463 / NCPPB 4357 / Et1/99</strain>
    </source>
</reference>
<dbReference type="AlphaFoldDB" id="B2VIJ2"/>
<dbReference type="eggNOG" id="ENOG5031IZZ">
    <property type="taxonomic scope" value="Bacteria"/>
</dbReference>
<sequence>MLNTLQNSVVHRLPQSYRWCSGHVGLALEPLALNRLSSDDDLIGLRLLSHNGAGAWEIMQKIEDALAEIQLACSVVEWEGEPCLFVHRADESATTCRLKNFGVGIAEPFFSERPALL</sequence>